<dbReference type="GO" id="GO:0016853">
    <property type="term" value="F:isomerase activity"/>
    <property type="evidence" value="ECO:0007669"/>
    <property type="project" value="UniProtKB-KW"/>
</dbReference>
<organism evidence="2 3">
    <name type="scientific">Williamsia marianensis</name>
    <dbReference type="NCBI Taxonomy" id="85044"/>
    <lineage>
        <taxon>Bacteria</taxon>
        <taxon>Bacillati</taxon>
        <taxon>Actinomycetota</taxon>
        <taxon>Actinomycetes</taxon>
        <taxon>Mycobacteriales</taxon>
        <taxon>Nocardiaceae</taxon>
        <taxon>Williamsia</taxon>
    </lineage>
</organism>
<reference evidence="2 3" key="1">
    <citation type="submission" date="2018-10" db="EMBL/GenBank/DDBJ databases">
        <title>Sequencing the genomes of 1000 actinobacteria strains.</title>
        <authorList>
            <person name="Klenk H.-P."/>
        </authorList>
    </citation>
    <scope>NUCLEOTIDE SEQUENCE [LARGE SCALE GENOMIC DNA]</scope>
    <source>
        <strain evidence="2 3">DSM 44343</strain>
    </source>
</reference>
<dbReference type="InterPro" id="IPR036237">
    <property type="entry name" value="Xyl_isomerase-like_sf"/>
</dbReference>
<dbReference type="Gene3D" id="3.20.20.150">
    <property type="entry name" value="Divalent-metal-dependent TIM barrel enzymes"/>
    <property type="match status" value="1"/>
</dbReference>
<gene>
    <name evidence="2" type="ORF">DFJ75_0152</name>
</gene>
<accession>A0A495JXR8</accession>
<dbReference type="PANTHER" id="PTHR12110:SF48">
    <property type="entry name" value="BLL3656 PROTEIN"/>
    <property type="match status" value="1"/>
</dbReference>
<evidence type="ECO:0000313" key="2">
    <source>
        <dbReference type="EMBL" id="RKR93368.1"/>
    </source>
</evidence>
<protein>
    <submittedName>
        <fullName evidence="2">Sugar phosphate isomerase/epimerase</fullName>
    </submittedName>
</protein>
<name>A0A495JXR8_WILMA</name>
<dbReference type="EMBL" id="RBKV01000001">
    <property type="protein sequence ID" value="RKR93368.1"/>
    <property type="molecule type" value="Genomic_DNA"/>
</dbReference>
<sequence length="287" mass="30501">MIGTSMEQPPQQRILSLSHLSAIQVPPPQFIENAAAAGFNAVGLRVAQTPRDRGFQLLEGSALLRDTRQALHDNGMRVLDAEVIKLHPGSSREDWMHVLEAGQALSASYLLVTVLDDDYQRATTLFGELAAAAADHGLRCCLEPMIFSAVRDMDAAARFLADAGDGGSGILLDALHVARAGTPIDDIARQSPDLFPYCQLCDALSAEPATDENAAITEARQHRLAPGQGVLPLADLVRALPPTAAISVEAPSDRGTADPRGWAAELGAAARELFEYLDLDRTAAAGH</sequence>
<dbReference type="Pfam" id="PF01261">
    <property type="entry name" value="AP_endonuc_2"/>
    <property type="match status" value="1"/>
</dbReference>
<evidence type="ECO:0000313" key="3">
    <source>
        <dbReference type="Proteomes" id="UP000274762"/>
    </source>
</evidence>
<keyword evidence="2" id="KW-0413">Isomerase</keyword>
<comment type="caution">
    <text evidence="2">The sequence shown here is derived from an EMBL/GenBank/DDBJ whole genome shotgun (WGS) entry which is preliminary data.</text>
</comment>
<dbReference type="AlphaFoldDB" id="A0A495JXR8"/>
<dbReference type="InterPro" id="IPR050312">
    <property type="entry name" value="IolE/XylAMocC-like"/>
</dbReference>
<dbReference type="SUPFAM" id="SSF51658">
    <property type="entry name" value="Xylose isomerase-like"/>
    <property type="match status" value="1"/>
</dbReference>
<proteinExistence type="predicted"/>
<evidence type="ECO:0000259" key="1">
    <source>
        <dbReference type="Pfam" id="PF01261"/>
    </source>
</evidence>
<dbReference type="InterPro" id="IPR013022">
    <property type="entry name" value="Xyl_isomerase-like_TIM-brl"/>
</dbReference>
<dbReference type="Proteomes" id="UP000274762">
    <property type="component" value="Unassembled WGS sequence"/>
</dbReference>
<dbReference type="PANTHER" id="PTHR12110">
    <property type="entry name" value="HYDROXYPYRUVATE ISOMERASE"/>
    <property type="match status" value="1"/>
</dbReference>
<feature type="domain" description="Xylose isomerase-like TIM barrel" evidence="1">
    <location>
        <begin position="31"/>
        <end position="266"/>
    </location>
</feature>